<feature type="compositionally biased region" description="Polar residues" evidence="1">
    <location>
        <begin position="63"/>
        <end position="76"/>
    </location>
</feature>
<feature type="region of interest" description="Disordered" evidence="1">
    <location>
        <begin position="61"/>
        <end position="90"/>
    </location>
</feature>
<organism evidence="2 3">
    <name type="scientific">Pseudomonas putida</name>
    <name type="common">Arthrobacter siderocapsulatus</name>
    <dbReference type="NCBI Taxonomy" id="303"/>
    <lineage>
        <taxon>Bacteria</taxon>
        <taxon>Pseudomonadati</taxon>
        <taxon>Pseudomonadota</taxon>
        <taxon>Gammaproteobacteria</taxon>
        <taxon>Pseudomonadales</taxon>
        <taxon>Pseudomonadaceae</taxon>
        <taxon>Pseudomonas</taxon>
    </lineage>
</organism>
<dbReference type="AlphaFoldDB" id="A0AAW5HTV1"/>
<name>A0AAW5HTV1_PSEPU</name>
<reference evidence="2" key="1">
    <citation type="submission" date="2022-05" db="EMBL/GenBank/DDBJ databases">
        <authorList>
            <person name="Yi M."/>
        </authorList>
    </citation>
    <scope>NUCLEOTIDE SEQUENCE</scope>
    <source>
        <strain evidence="2">DS2</strain>
    </source>
</reference>
<evidence type="ECO:0000313" key="2">
    <source>
        <dbReference type="EMBL" id="MCO1623793.1"/>
    </source>
</evidence>
<accession>A0AAW5HTV1</accession>
<comment type="caution">
    <text evidence="2">The sequence shown here is derived from an EMBL/GenBank/DDBJ whole genome shotgun (WGS) entry which is preliminary data.</text>
</comment>
<dbReference type="InterPro" id="IPR036188">
    <property type="entry name" value="FAD/NAD-bd_sf"/>
</dbReference>
<sequence length="90" mass="10085">MNKSSRAVDVIVIGGGQAGLALGWHLQQHGLDFLILDEQTRPGGNWRKYYDSLLLRHLERVGSTETPAQRSRNPANGLQDKRASHRRQPS</sequence>
<dbReference type="Proteomes" id="UP001202943">
    <property type="component" value="Unassembled WGS sequence"/>
</dbReference>
<evidence type="ECO:0000313" key="3">
    <source>
        <dbReference type="Proteomes" id="UP001202943"/>
    </source>
</evidence>
<gene>
    <name evidence="2" type="ORF">M8C81_24675</name>
</gene>
<evidence type="ECO:0000256" key="1">
    <source>
        <dbReference type="SAM" id="MobiDB-lite"/>
    </source>
</evidence>
<dbReference type="RefSeq" id="WP_225876737.1">
    <property type="nucleotide sequence ID" value="NZ_CP109606.1"/>
</dbReference>
<dbReference type="SUPFAM" id="SSF51905">
    <property type="entry name" value="FAD/NAD(P)-binding domain"/>
    <property type="match status" value="1"/>
</dbReference>
<dbReference type="Gene3D" id="3.50.50.60">
    <property type="entry name" value="FAD/NAD(P)-binding domain"/>
    <property type="match status" value="1"/>
</dbReference>
<dbReference type="EMBL" id="JAMHFX010000226">
    <property type="protein sequence ID" value="MCO1623793.1"/>
    <property type="molecule type" value="Genomic_DNA"/>
</dbReference>
<proteinExistence type="predicted"/>
<protein>
    <submittedName>
        <fullName evidence="2">NAD(P)-binding protein</fullName>
    </submittedName>
</protein>
<reference evidence="2" key="2">
    <citation type="submission" date="2023-08" db="EMBL/GenBank/DDBJ databases">
        <title>Isolation, Identification, Denitrification Characteristics of A Highly Efficient Aerobic Denitrifying Bacterial Strain DS2.</title>
        <authorList>
            <person name="Wang H."/>
        </authorList>
    </citation>
    <scope>NUCLEOTIDE SEQUENCE</scope>
    <source>
        <strain evidence="2">DS2</strain>
    </source>
</reference>
<dbReference type="Pfam" id="PF13450">
    <property type="entry name" value="NAD_binding_8"/>
    <property type="match status" value="1"/>
</dbReference>